<evidence type="ECO:0000313" key="2">
    <source>
        <dbReference type="EMBL" id="CUX12609.1"/>
    </source>
</evidence>
<feature type="compositionally biased region" description="Basic and acidic residues" evidence="1">
    <location>
        <begin position="46"/>
        <end position="59"/>
    </location>
</feature>
<dbReference type="AlphaFoldDB" id="A0A1S7NWP2"/>
<gene>
    <name evidence="2" type="ORF">AGR7C_Cc100102</name>
</gene>
<organism evidence="2 3">
    <name type="scientific">Agrobacterium deltaense Zutra 3/1</name>
    <dbReference type="NCBI Taxonomy" id="1183427"/>
    <lineage>
        <taxon>Bacteria</taxon>
        <taxon>Pseudomonadati</taxon>
        <taxon>Pseudomonadota</taxon>
        <taxon>Alphaproteobacteria</taxon>
        <taxon>Hyphomicrobiales</taxon>
        <taxon>Rhizobiaceae</taxon>
        <taxon>Rhizobium/Agrobacterium group</taxon>
        <taxon>Agrobacterium</taxon>
    </lineage>
</organism>
<accession>A0A1S7NWP2</accession>
<evidence type="ECO:0000313" key="3">
    <source>
        <dbReference type="Proteomes" id="UP000191987"/>
    </source>
</evidence>
<name>A0A1S7NWP2_9HYPH</name>
<dbReference type="EMBL" id="FBWG01000002">
    <property type="protein sequence ID" value="CUX12609.1"/>
    <property type="molecule type" value="Genomic_DNA"/>
</dbReference>
<feature type="compositionally biased region" description="Basic and acidic residues" evidence="1">
    <location>
        <begin position="1"/>
        <end position="10"/>
    </location>
</feature>
<evidence type="ECO:0000256" key="1">
    <source>
        <dbReference type="SAM" id="MobiDB-lite"/>
    </source>
</evidence>
<feature type="region of interest" description="Disordered" evidence="1">
    <location>
        <begin position="1"/>
        <end position="59"/>
    </location>
</feature>
<proteinExistence type="predicted"/>
<dbReference type="Proteomes" id="UP000191987">
    <property type="component" value="Unassembled WGS sequence"/>
</dbReference>
<reference evidence="2 3" key="1">
    <citation type="submission" date="2016-01" db="EMBL/GenBank/DDBJ databases">
        <authorList>
            <person name="Oliw E.H."/>
        </authorList>
    </citation>
    <scope>NUCLEOTIDE SEQUENCE [LARGE SCALE GENOMIC DNA]</scope>
    <source>
        <strain evidence="2 3">Zutra 3-1</strain>
    </source>
</reference>
<protein>
    <submittedName>
        <fullName evidence="2">Uncharacterized protein</fullName>
    </submittedName>
</protein>
<sequence length="59" mass="6519">MAQCRSDGKGKSGSHFSTRCSRAFPGKVEPGFPSGNAPKQGVRVFSRFEEKRKNSKPEF</sequence>